<feature type="transmembrane region" description="Helical" evidence="1">
    <location>
        <begin position="132"/>
        <end position="157"/>
    </location>
</feature>
<name>A0A2A5B6Y0_9GAMM</name>
<keyword evidence="1" id="KW-0812">Transmembrane</keyword>
<accession>A0A2A5B6Y0</accession>
<evidence type="ECO:0000256" key="1">
    <source>
        <dbReference type="SAM" id="Phobius"/>
    </source>
</evidence>
<feature type="transmembrane region" description="Helical" evidence="1">
    <location>
        <begin position="107"/>
        <end position="125"/>
    </location>
</feature>
<feature type="transmembrane region" description="Helical" evidence="1">
    <location>
        <begin position="43"/>
        <end position="62"/>
    </location>
</feature>
<comment type="caution">
    <text evidence="2">The sequence shown here is derived from an EMBL/GenBank/DDBJ whole genome shotgun (WGS) entry which is preliminary data.</text>
</comment>
<gene>
    <name evidence="2" type="ORF">COA96_03640</name>
</gene>
<feature type="transmembrane region" description="Helical" evidence="1">
    <location>
        <begin position="74"/>
        <end position="95"/>
    </location>
</feature>
<keyword evidence="1" id="KW-1133">Transmembrane helix</keyword>
<sequence>MISSDTKYQGNVLLWLSITAFIGLILIQQLVAVTPDSQMTIAFHNAAHTPWFLCLTLLIWPILKQVTGREFWQLLIVCGLFALILGIFLELVQVFTSRQASWGDVGLNYFGAISALCFIAMVHEWRNFHRGAALFLLVVAISLVLMGFRGVGSIYWLHLKRDSISPVLLAFDGPSAITRRNLGADWEIVIGPSPWTDFAGKSVAKVTLQTNLRWPGITLAEPYPAWDEYFSLHIHAFLDSDDPIPLTVRVETFENRGMDSTVDVSLLRGANYLTIPISQLIPASGKTNLDVKALYIFSEGSQAGRNFYLGAIKLSD</sequence>
<feature type="transmembrane region" description="Helical" evidence="1">
    <location>
        <begin position="12"/>
        <end position="31"/>
    </location>
</feature>
<dbReference type="Proteomes" id="UP000218327">
    <property type="component" value="Unassembled WGS sequence"/>
</dbReference>
<organism evidence="2 3">
    <name type="scientific">SAR86 cluster bacterium</name>
    <dbReference type="NCBI Taxonomy" id="2030880"/>
    <lineage>
        <taxon>Bacteria</taxon>
        <taxon>Pseudomonadati</taxon>
        <taxon>Pseudomonadota</taxon>
        <taxon>Gammaproteobacteria</taxon>
        <taxon>SAR86 cluster</taxon>
    </lineage>
</organism>
<keyword evidence="1" id="KW-0472">Membrane</keyword>
<evidence type="ECO:0000313" key="2">
    <source>
        <dbReference type="EMBL" id="PCJ27289.1"/>
    </source>
</evidence>
<dbReference type="NCBIfam" id="NF037970">
    <property type="entry name" value="vanZ_1"/>
    <property type="match status" value="1"/>
</dbReference>
<dbReference type="EMBL" id="NVVJ01000007">
    <property type="protein sequence ID" value="PCJ27289.1"/>
    <property type="molecule type" value="Genomic_DNA"/>
</dbReference>
<dbReference type="AlphaFoldDB" id="A0A2A5B6Y0"/>
<reference evidence="3" key="1">
    <citation type="submission" date="2017-08" db="EMBL/GenBank/DDBJ databases">
        <title>A dynamic microbial community with high functional redundancy inhabits the cold, oxic subseafloor aquifer.</title>
        <authorList>
            <person name="Tully B.J."/>
            <person name="Wheat C.G."/>
            <person name="Glazer B.T."/>
            <person name="Huber J.A."/>
        </authorList>
    </citation>
    <scope>NUCLEOTIDE SEQUENCE [LARGE SCALE GENOMIC DNA]</scope>
</reference>
<protein>
    <submittedName>
        <fullName evidence="2">Uncharacterized protein</fullName>
    </submittedName>
</protein>
<proteinExistence type="predicted"/>
<evidence type="ECO:0000313" key="3">
    <source>
        <dbReference type="Proteomes" id="UP000218327"/>
    </source>
</evidence>